<feature type="non-terminal residue" evidence="1">
    <location>
        <position position="1"/>
    </location>
</feature>
<name>R0GF81_9BRAS</name>
<organism evidence="1 2">
    <name type="scientific">Capsella rubella</name>
    <dbReference type="NCBI Taxonomy" id="81985"/>
    <lineage>
        <taxon>Eukaryota</taxon>
        <taxon>Viridiplantae</taxon>
        <taxon>Streptophyta</taxon>
        <taxon>Embryophyta</taxon>
        <taxon>Tracheophyta</taxon>
        <taxon>Spermatophyta</taxon>
        <taxon>Magnoliopsida</taxon>
        <taxon>eudicotyledons</taxon>
        <taxon>Gunneridae</taxon>
        <taxon>Pentapetalae</taxon>
        <taxon>rosids</taxon>
        <taxon>malvids</taxon>
        <taxon>Brassicales</taxon>
        <taxon>Brassicaceae</taxon>
        <taxon>Camelineae</taxon>
        <taxon>Capsella</taxon>
    </lineage>
</organism>
<reference evidence="2" key="1">
    <citation type="journal article" date="2013" name="Nat. Genet.">
        <title>The Capsella rubella genome and the genomic consequences of rapid mating system evolution.</title>
        <authorList>
            <person name="Slotte T."/>
            <person name="Hazzouri K.M."/>
            <person name="Agren J.A."/>
            <person name="Koenig D."/>
            <person name="Maumus F."/>
            <person name="Guo Y.L."/>
            <person name="Steige K."/>
            <person name="Platts A.E."/>
            <person name="Escobar J.S."/>
            <person name="Newman L.K."/>
            <person name="Wang W."/>
            <person name="Mandakova T."/>
            <person name="Vello E."/>
            <person name="Smith L.M."/>
            <person name="Henz S.R."/>
            <person name="Steffen J."/>
            <person name="Takuno S."/>
            <person name="Brandvain Y."/>
            <person name="Coop G."/>
            <person name="Andolfatto P."/>
            <person name="Hu T.T."/>
            <person name="Blanchette M."/>
            <person name="Clark R.M."/>
            <person name="Quesneville H."/>
            <person name="Nordborg M."/>
            <person name="Gaut B.S."/>
            <person name="Lysak M.A."/>
            <person name="Jenkins J."/>
            <person name="Grimwood J."/>
            <person name="Chapman J."/>
            <person name="Prochnik S."/>
            <person name="Shu S."/>
            <person name="Rokhsar D."/>
            <person name="Schmutz J."/>
            <person name="Weigel D."/>
            <person name="Wright S.I."/>
        </authorList>
    </citation>
    <scope>NUCLEOTIDE SEQUENCE [LARGE SCALE GENOMIC DNA]</scope>
    <source>
        <strain evidence="2">cv. Monte Gargano</strain>
    </source>
</reference>
<sequence>FSELTNCSCYGTDLGFLRHRVDGLVFSSSSSSVLIGRFCFSLTHEACLSSLDKFNPHPKAGECCICNGSMIHITYTKNYFQELYDLAEELIPRGHGYVISSS</sequence>
<keyword evidence="2" id="KW-1185">Reference proteome</keyword>
<evidence type="ECO:0000313" key="1">
    <source>
        <dbReference type="EMBL" id="EOA15404.1"/>
    </source>
</evidence>
<dbReference type="EMBL" id="KB870811">
    <property type="protein sequence ID" value="EOA15404.1"/>
    <property type="molecule type" value="Genomic_DNA"/>
</dbReference>
<dbReference type="AlphaFoldDB" id="R0GF81"/>
<protein>
    <submittedName>
        <fullName evidence="1">Uncharacterized protein</fullName>
    </submittedName>
</protein>
<accession>R0GF81</accession>
<evidence type="ECO:0000313" key="2">
    <source>
        <dbReference type="Proteomes" id="UP000029121"/>
    </source>
</evidence>
<gene>
    <name evidence="1" type="ORF">CARUB_v10007025mg</name>
</gene>
<dbReference type="Proteomes" id="UP000029121">
    <property type="component" value="Unassembled WGS sequence"/>
</dbReference>
<proteinExistence type="predicted"/>